<feature type="signal peptide" evidence="1">
    <location>
        <begin position="1"/>
        <end position="19"/>
    </location>
</feature>
<comment type="caution">
    <text evidence="3">The sequence shown here is derived from an EMBL/GenBank/DDBJ whole genome shotgun (WGS) entry which is preliminary data.</text>
</comment>
<organism evidence="3 4">
    <name type="scientific">Flavobacterium psychrotolerans</name>
    <dbReference type="NCBI Taxonomy" id="2169410"/>
    <lineage>
        <taxon>Bacteria</taxon>
        <taxon>Pseudomonadati</taxon>
        <taxon>Bacteroidota</taxon>
        <taxon>Flavobacteriia</taxon>
        <taxon>Flavobacteriales</taxon>
        <taxon>Flavobacteriaceae</taxon>
        <taxon>Flavobacterium</taxon>
    </lineage>
</organism>
<dbReference type="AlphaFoldDB" id="A0A2U1JR25"/>
<keyword evidence="1" id="KW-0732">Signal</keyword>
<evidence type="ECO:0000313" key="3">
    <source>
        <dbReference type="EMBL" id="PWA07424.1"/>
    </source>
</evidence>
<sequence length="272" mass="30245">MKKLILFFFLMTISLNGFSQNSKKNQEVDIIDHEVQLGESVKMLSKKYLTDPSEIYRLNKFAVDGISQGMILKIPVPRKEVVVVEETNLNNAPEPVSPPVIKKVVKEVPVVKRTVEKEKVNAEKVIAEKEKPIVVSSDNFSEISHTVEPKETLYSISRKYNVPVDEIKSSNQKMLINGLKIGQVIIIPSTKGSAGNDVVSSVIEPASSVSKVVVPQEQVAGNNITHKVEPKETLYSLSKKYNVTVDEIKQQNKVLLQKGLQVGQLLTINKSN</sequence>
<dbReference type="InterPro" id="IPR036779">
    <property type="entry name" value="LysM_dom_sf"/>
</dbReference>
<dbReference type="CDD" id="cd00118">
    <property type="entry name" value="LysM"/>
    <property type="match status" value="3"/>
</dbReference>
<evidence type="ECO:0000256" key="1">
    <source>
        <dbReference type="SAM" id="SignalP"/>
    </source>
</evidence>
<dbReference type="Gene3D" id="3.10.350.10">
    <property type="entry name" value="LysM domain"/>
    <property type="match status" value="3"/>
</dbReference>
<evidence type="ECO:0000259" key="2">
    <source>
        <dbReference type="PROSITE" id="PS51782"/>
    </source>
</evidence>
<reference evidence="3 4" key="1">
    <citation type="submission" date="2018-04" db="EMBL/GenBank/DDBJ databases">
        <title>Flavobacterium sp. nov., isolated from glacier ice.</title>
        <authorList>
            <person name="Liu Q."/>
            <person name="Xin Y.-H."/>
        </authorList>
    </citation>
    <scope>NUCLEOTIDE SEQUENCE [LARGE SCALE GENOMIC DNA]</scope>
    <source>
        <strain evidence="3 4">RB1R5</strain>
    </source>
</reference>
<dbReference type="Pfam" id="PF01476">
    <property type="entry name" value="LysM"/>
    <property type="match status" value="3"/>
</dbReference>
<feature type="domain" description="LysM" evidence="2">
    <location>
        <begin position="143"/>
        <end position="187"/>
    </location>
</feature>
<dbReference type="Proteomes" id="UP000245449">
    <property type="component" value="Unassembled WGS sequence"/>
</dbReference>
<keyword evidence="4" id="KW-1185">Reference proteome</keyword>
<dbReference type="EMBL" id="QCZI01000001">
    <property type="protein sequence ID" value="PWA07424.1"/>
    <property type="molecule type" value="Genomic_DNA"/>
</dbReference>
<accession>A0A2U1JR25</accession>
<dbReference type="RefSeq" id="WP_116723570.1">
    <property type="nucleotide sequence ID" value="NZ_QCZI01000001.1"/>
</dbReference>
<proteinExistence type="predicted"/>
<dbReference type="PROSITE" id="PS51782">
    <property type="entry name" value="LYSM"/>
    <property type="match status" value="2"/>
</dbReference>
<feature type="chain" id="PRO_5015439592" description="LysM domain-containing protein" evidence="1">
    <location>
        <begin position="20"/>
        <end position="272"/>
    </location>
</feature>
<gene>
    <name evidence="3" type="ORF">DB895_01520</name>
</gene>
<dbReference type="InterPro" id="IPR018392">
    <property type="entry name" value="LysM"/>
</dbReference>
<dbReference type="OrthoDB" id="2149800at2"/>
<dbReference type="PANTHER" id="PTHR33734:SF22">
    <property type="entry name" value="MEMBRANE-BOUND LYTIC MUREIN TRANSGLYCOSYLASE D"/>
    <property type="match status" value="1"/>
</dbReference>
<evidence type="ECO:0000313" key="4">
    <source>
        <dbReference type="Proteomes" id="UP000245449"/>
    </source>
</evidence>
<feature type="domain" description="LysM" evidence="2">
    <location>
        <begin position="224"/>
        <end position="268"/>
    </location>
</feature>
<dbReference type="PANTHER" id="PTHR33734">
    <property type="entry name" value="LYSM DOMAIN-CONTAINING GPI-ANCHORED PROTEIN 2"/>
    <property type="match status" value="1"/>
</dbReference>
<protein>
    <recommendedName>
        <fullName evidence="2">LysM domain-containing protein</fullName>
    </recommendedName>
</protein>
<dbReference type="SUPFAM" id="SSF54106">
    <property type="entry name" value="LysM domain"/>
    <property type="match status" value="3"/>
</dbReference>
<name>A0A2U1JR25_9FLAO</name>
<dbReference type="SMART" id="SM00257">
    <property type="entry name" value="LysM"/>
    <property type="match status" value="3"/>
</dbReference>